<gene>
    <name evidence="1" type="ORF">A3B92_00585</name>
</gene>
<organism evidence="1 2">
    <name type="scientific">Candidatus Harrisonbacteria bacterium RIFCSPHIGHO2_02_FULL_42_16</name>
    <dbReference type="NCBI Taxonomy" id="1798404"/>
    <lineage>
        <taxon>Bacteria</taxon>
        <taxon>Candidatus Harrisoniibacteriota</taxon>
    </lineage>
</organism>
<protein>
    <recommendedName>
        <fullName evidence="3">NlpC/P60 domain-containing protein</fullName>
    </recommendedName>
</protein>
<proteinExistence type="predicted"/>
<accession>A0A1G1ZJC2</accession>
<dbReference type="AlphaFoldDB" id="A0A1G1ZJC2"/>
<dbReference type="EMBL" id="MHJG01000002">
    <property type="protein sequence ID" value="OGY64615.1"/>
    <property type="molecule type" value="Genomic_DNA"/>
</dbReference>
<evidence type="ECO:0008006" key="3">
    <source>
        <dbReference type="Google" id="ProtNLM"/>
    </source>
</evidence>
<sequence length="176" mass="20251">MTIREILTDITGVGNKDKLLRWHDASRFKNEVMPILPSPIEVIELPPGQQFQFNCFTFALELRCISAETPFTDGFIYSPFVEKLIAEKAITKLNRPPAEGDVVFYWNGVELKHAGKISRNDMIISKWSGGPILKHPLLYVPVDYGEKNEYYEGISEKRAKQLFFQYKSWNQPPAKI</sequence>
<comment type="caution">
    <text evidence="1">The sequence shown here is derived from an EMBL/GenBank/DDBJ whole genome shotgun (WGS) entry which is preliminary data.</text>
</comment>
<dbReference type="Proteomes" id="UP000177960">
    <property type="component" value="Unassembled WGS sequence"/>
</dbReference>
<evidence type="ECO:0000313" key="2">
    <source>
        <dbReference type="Proteomes" id="UP000177960"/>
    </source>
</evidence>
<name>A0A1G1ZJC2_9BACT</name>
<evidence type="ECO:0000313" key="1">
    <source>
        <dbReference type="EMBL" id="OGY64615.1"/>
    </source>
</evidence>
<reference evidence="1 2" key="1">
    <citation type="journal article" date="2016" name="Nat. Commun.">
        <title>Thousands of microbial genomes shed light on interconnected biogeochemical processes in an aquifer system.</title>
        <authorList>
            <person name="Anantharaman K."/>
            <person name="Brown C.T."/>
            <person name="Hug L.A."/>
            <person name="Sharon I."/>
            <person name="Castelle C.J."/>
            <person name="Probst A.J."/>
            <person name="Thomas B.C."/>
            <person name="Singh A."/>
            <person name="Wilkins M.J."/>
            <person name="Karaoz U."/>
            <person name="Brodie E.L."/>
            <person name="Williams K.H."/>
            <person name="Hubbard S.S."/>
            <person name="Banfield J.F."/>
        </authorList>
    </citation>
    <scope>NUCLEOTIDE SEQUENCE [LARGE SCALE GENOMIC DNA]</scope>
</reference>